<sequence length="131" mass="15121">MNRPSLSNLNFKELLMEVKSSLKTIDMNLDILTSRLDLMKQCVDKHESRLDHLENHASNVDDFHADTEEHLLKMDKDLDIIKAKNEDLETRSRLCIIGLPESPTFTKMEDFVENLLCKLFEDALSPVFSAE</sequence>
<evidence type="ECO:0000313" key="2">
    <source>
        <dbReference type="EMBL" id="KAJ1184473.1"/>
    </source>
</evidence>
<feature type="coiled-coil region" evidence="1">
    <location>
        <begin position="36"/>
        <end position="91"/>
    </location>
</feature>
<dbReference type="AlphaFoldDB" id="A0AAV7U6F1"/>
<evidence type="ECO:0000256" key="1">
    <source>
        <dbReference type="SAM" id="Coils"/>
    </source>
</evidence>
<organism evidence="2 3">
    <name type="scientific">Pleurodeles waltl</name>
    <name type="common">Iberian ribbed newt</name>
    <dbReference type="NCBI Taxonomy" id="8319"/>
    <lineage>
        <taxon>Eukaryota</taxon>
        <taxon>Metazoa</taxon>
        <taxon>Chordata</taxon>
        <taxon>Craniata</taxon>
        <taxon>Vertebrata</taxon>
        <taxon>Euteleostomi</taxon>
        <taxon>Amphibia</taxon>
        <taxon>Batrachia</taxon>
        <taxon>Caudata</taxon>
        <taxon>Salamandroidea</taxon>
        <taxon>Salamandridae</taxon>
        <taxon>Pleurodelinae</taxon>
        <taxon>Pleurodeles</taxon>
    </lineage>
</organism>
<name>A0AAV7U6F1_PLEWA</name>
<dbReference type="Gene3D" id="1.20.5.340">
    <property type="match status" value="1"/>
</dbReference>
<reference evidence="2" key="1">
    <citation type="journal article" date="2022" name="bioRxiv">
        <title>Sequencing and chromosome-scale assembly of the giantPleurodeles waltlgenome.</title>
        <authorList>
            <person name="Brown T."/>
            <person name="Elewa A."/>
            <person name="Iarovenko S."/>
            <person name="Subramanian E."/>
            <person name="Araus A.J."/>
            <person name="Petzold A."/>
            <person name="Susuki M."/>
            <person name="Suzuki K.-i.T."/>
            <person name="Hayashi T."/>
            <person name="Toyoda A."/>
            <person name="Oliveira C."/>
            <person name="Osipova E."/>
            <person name="Leigh N.D."/>
            <person name="Simon A."/>
            <person name="Yun M.H."/>
        </authorList>
    </citation>
    <scope>NUCLEOTIDE SEQUENCE</scope>
    <source>
        <strain evidence="2">20211129_DDA</strain>
        <tissue evidence="2">Liver</tissue>
    </source>
</reference>
<evidence type="ECO:0000313" key="3">
    <source>
        <dbReference type="Proteomes" id="UP001066276"/>
    </source>
</evidence>
<proteinExistence type="predicted"/>
<protein>
    <submittedName>
        <fullName evidence="2">Uncharacterized protein</fullName>
    </submittedName>
</protein>
<comment type="caution">
    <text evidence="2">The sequence shown here is derived from an EMBL/GenBank/DDBJ whole genome shotgun (WGS) entry which is preliminary data.</text>
</comment>
<accession>A0AAV7U6F1</accession>
<keyword evidence="3" id="KW-1185">Reference proteome</keyword>
<gene>
    <name evidence="2" type="ORF">NDU88_001279</name>
</gene>
<keyword evidence="1" id="KW-0175">Coiled coil</keyword>
<dbReference type="Proteomes" id="UP001066276">
    <property type="component" value="Chromosome 3_1"/>
</dbReference>
<dbReference type="SUPFAM" id="SSF57997">
    <property type="entry name" value="Tropomyosin"/>
    <property type="match status" value="1"/>
</dbReference>
<dbReference type="EMBL" id="JANPWB010000005">
    <property type="protein sequence ID" value="KAJ1184473.1"/>
    <property type="molecule type" value="Genomic_DNA"/>
</dbReference>